<dbReference type="PANTHER" id="PTHR20974">
    <property type="entry name" value="UPF0585 PROTEIN CG18661"/>
    <property type="match status" value="1"/>
</dbReference>
<sequence length="219" mass="24549">MAYADKQELFGDFDDLIRVPAADRNKGPILEVLQECLPKKGFVFEVASGPGQHVVHFAKVFPDLTFLPSDCDVSYLKSTQAYIHKTEVTNVLPPLYIDITQPVSKWPDQERLTAESCDAILNINMIHISPWDTCQGLMAAAGFLLKPGGLLYMYGPFSKGGIITPDSNVQFDQMLRSRNASWGLRDVDDIKQLATQHGLQLEKMMDMLANNKSLLLYKR</sequence>
<dbReference type="EMBL" id="JBAMIC010000002">
    <property type="protein sequence ID" value="KAK7113167.1"/>
    <property type="molecule type" value="Genomic_DNA"/>
</dbReference>
<protein>
    <recommendedName>
        <fullName evidence="4">Methyltransferase-like 26</fullName>
    </recommendedName>
</protein>
<dbReference type="PANTHER" id="PTHR20974:SF0">
    <property type="entry name" value="UPF0585 PROTEIN CG18661"/>
    <property type="match status" value="1"/>
</dbReference>
<dbReference type="Gene3D" id="3.40.50.150">
    <property type="entry name" value="Vaccinia Virus protein VP39"/>
    <property type="match status" value="1"/>
</dbReference>
<organism evidence="2 3">
    <name type="scientific">Littorina saxatilis</name>
    <dbReference type="NCBI Taxonomy" id="31220"/>
    <lineage>
        <taxon>Eukaryota</taxon>
        <taxon>Metazoa</taxon>
        <taxon>Spiralia</taxon>
        <taxon>Lophotrochozoa</taxon>
        <taxon>Mollusca</taxon>
        <taxon>Gastropoda</taxon>
        <taxon>Caenogastropoda</taxon>
        <taxon>Littorinimorpha</taxon>
        <taxon>Littorinoidea</taxon>
        <taxon>Littorinidae</taxon>
        <taxon>Littorina</taxon>
    </lineage>
</organism>
<gene>
    <name evidence="2" type="ORF">V1264_012510</name>
</gene>
<dbReference type="Proteomes" id="UP001374579">
    <property type="component" value="Unassembled WGS sequence"/>
</dbReference>
<comment type="similarity">
    <text evidence="1">Belongs to the UPF0585 family.</text>
</comment>
<dbReference type="AlphaFoldDB" id="A0AAN9BWJ6"/>
<reference evidence="2 3" key="1">
    <citation type="submission" date="2024-02" db="EMBL/GenBank/DDBJ databases">
        <title>Chromosome-scale genome assembly of the rough periwinkle Littorina saxatilis.</title>
        <authorList>
            <person name="De Jode A."/>
            <person name="Faria R."/>
            <person name="Formenti G."/>
            <person name="Sims Y."/>
            <person name="Smith T.P."/>
            <person name="Tracey A."/>
            <person name="Wood J.M.D."/>
            <person name="Zagrodzka Z.B."/>
            <person name="Johannesson K."/>
            <person name="Butlin R.K."/>
            <person name="Leder E.H."/>
        </authorList>
    </citation>
    <scope>NUCLEOTIDE SEQUENCE [LARGE SCALE GENOMIC DNA]</scope>
    <source>
        <strain evidence="2">Snail1</strain>
        <tissue evidence="2">Muscle</tissue>
    </source>
</reference>
<evidence type="ECO:0008006" key="4">
    <source>
        <dbReference type="Google" id="ProtNLM"/>
    </source>
</evidence>
<evidence type="ECO:0000313" key="2">
    <source>
        <dbReference type="EMBL" id="KAK7113167.1"/>
    </source>
</evidence>
<dbReference type="InterPro" id="IPR010342">
    <property type="entry name" value="DUF938"/>
</dbReference>
<evidence type="ECO:0000256" key="1">
    <source>
        <dbReference type="ARBA" id="ARBA00008308"/>
    </source>
</evidence>
<dbReference type="InterPro" id="IPR029063">
    <property type="entry name" value="SAM-dependent_MTases_sf"/>
</dbReference>
<accession>A0AAN9BWJ6</accession>
<proteinExistence type="inferred from homology"/>
<name>A0AAN9BWJ6_9CAEN</name>
<dbReference type="Pfam" id="PF06080">
    <property type="entry name" value="DUF938"/>
    <property type="match status" value="1"/>
</dbReference>
<dbReference type="SUPFAM" id="SSF53335">
    <property type="entry name" value="S-adenosyl-L-methionine-dependent methyltransferases"/>
    <property type="match status" value="1"/>
</dbReference>
<evidence type="ECO:0000313" key="3">
    <source>
        <dbReference type="Proteomes" id="UP001374579"/>
    </source>
</evidence>
<comment type="caution">
    <text evidence="2">The sequence shown here is derived from an EMBL/GenBank/DDBJ whole genome shotgun (WGS) entry which is preliminary data.</text>
</comment>
<keyword evidence="3" id="KW-1185">Reference proteome</keyword>